<evidence type="ECO:0000256" key="5">
    <source>
        <dbReference type="ARBA" id="ARBA00022984"/>
    </source>
</evidence>
<dbReference type="Gene3D" id="3.40.710.10">
    <property type="entry name" value="DD-peptidase/beta-lactamase superfamily"/>
    <property type="match status" value="1"/>
</dbReference>
<keyword evidence="4" id="KW-0133">Cell shape</keyword>
<feature type="non-terminal residue" evidence="12">
    <location>
        <position position="267"/>
    </location>
</feature>
<comment type="caution">
    <text evidence="12">The sequence shown here is derived from an EMBL/GenBank/DDBJ whole genome shotgun (WGS) entry which is preliminary data.</text>
</comment>
<reference evidence="13" key="1">
    <citation type="journal article" date="2015" name="MBio">
        <title>Genome-Resolved Metagenomic Analysis Reveals Roles for Candidate Phyla and Other Microbial Community Members in Biogeochemical Transformations in Oil Reservoirs.</title>
        <authorList>
            <person name="Hu P."/>
            <person name="Tom L."/>
            <person name="Singh A."/>
            <person name="Thomas B.C."/>
            <person name="Baker B.J."/>
            <person name="Piceno Y.M."/>
            <person name="Andersen G.L."/>
            <person name="Banfield J.F."/>
        </authorList>
    </citation>
    <scope>NUCLEOTIDE SEQUENCE [LARGE SCALE GENOMIC DNA]</scope>
</reference>
<feature type="domain" description="Peptidase S11 D-alanyl-D-alanine carboxypeptidase A N-terminal" evidence="11">
    <location>
        <begin position="36"/>
        <end position="256"/>
    </location>
</feature>
<feature type="chain" id="PRO_5007097012" evidence="10">
    <location>
        <begin position="31"/>
        <end position="267"/>
    </location>
</feature>
<dbReference type="GO" id="GO:0006508">
    <property type="term" value="P:proteolysis"/>
    <property type="evidence" value="ECO:0007669"/>
    <property type="project" value="InterPro"/>
</dbReference>
<evidence type="ECO:0000256" key="8">
    <source>
        <dbReference type="PIRSR" id="PIRSR618044-2"/>
    </source>
</evidence>
<evidence type="ECO:0000259" key="11">
    <source>
        <dbReference type="Pfam" id="PF00768"/>
    </source>
</evidence>
<organism evidence="12 13">
    <name type="scientific">Pelotomaculum thermopropionicum</name>
    <dbReference type="NCBI Taxonomy" id="110500"/>
    <lineage>
        <taxon>Bacteria</taxon>
        <taxon>Bacillati</taxon>
        <taxon>Bacillota</taxon>
        <taxon>Clostridia</taxon>
        <taxon>Eubacteriales</taxon>
        <taxon>Desulfotomaculaceae</taxon>
        <taxon>Pelotomaculum</taxon>
    </lineage>
</organism>
<dbReference type="GO" id="GO:0009252">
    <property type="term" value="P:peptidoglycan biosynthetic process"/>
    <property type="evidence" value="ECO:0007669"/>
    <property type="project" value="UniProtKB-KW"/>
</dbReference>
<name>A0A101HQZ3_9FIRM</name>
<keyword evidence="2 10" id="KW-0732">Signal</keyword>
<dbReference type="EMBL" id="LGGS01000165">
    <property type="protein sequence ID" value="KUK81254.1"/>
    <property type="molecule type" value="Genomic_DNA"/>
</dbReference>
<evidence type="ECO:0000313" key="12">
    <source>
        <dbReference type="EMBL" id="KUK81254.1"/>
    </source>
</evidence>
<dbReference type="InterPro" id="IPR018044">
    <property type="entry name" value="Peptidase_S11"/>
</dbReference>
<dbReference type="GO" id="GO:0009002">
    <property type="term" value="F:serine-type D-Ala-D-Ala carboxypeptidase activity"/>
    <property type="evidence" value="ECO:0007669"/>
    <property type="project" value="InterPro"/>
</dbReference>
<proteinExistence type="inferred from homology"/>
<dbReference type="PRINTS" id="PR00725">
    <property type="entry name" value="DADACBPTASE1"/>
</dbReference>
<evidence type="ECO:0000256" key="2">
    <source>
        <dbReference type="ARBA" id="ARBA00022729"/>
    </source>
</evidence>
<comment type="similarity">
    <text evidence="1 9">Belongs to the peptidase S11 family.</text>
</comment>
<dbReference type="PANTHER" id="PTHR21581:SF33">
    <property type="entry name" value="D-ALANYL-D-ALANINE CARBOXYPEPTIDASE DACB"/>
    <property type="match status" value="1"/>
</dbReference>
<gene>
    <name evidence="12" type="ORF">XD97_0697</name>
</gene>
<dbReference type="Pfam" id="PF00768">
    <property type="entry name" value="Peptidase_S11"/>
    <property type="match status" value="1"/>
</dbReference>
<feature type="binding site" evidence="8">
    <location>
        <position position="228"/>
    </location>
    <ligand>
        <name>substrate</name>
    </ligand>
</feature>
<dbReference type="AlphaFoldDB" id="A0A101HQZ3"/>
<evidence type="ECO:0000256" key="9">
    <source>
        <dbReference type="RuleBase" id="RU004016"/>
    </source>
</evidence>
<keyword evidence="12" id="KW-0121">Carboxypeptidase</keyword>
<dbReference type="GO" id="GO:0071555">
    <property type="term" value="P:cell wall organization"/>
    <property type="evidence" value="ECO:0007669"/>
    <property type="project" value="UniProtKB-KW"/>
</dbReference>
<evidence type="ECO:0000256" key="3">
    <source>
        <dbReference type="ARBA" id="ARBA00022801"/>
    </source>
</evidence>
<dbReference type="GO" id="GO:0008360">
    <property type="term" value="P:regulation of cell shape"/>
    <property type="evidence" value="ECO:0007669"/>
    <property type="project" value="UniProtKB-KW"/>
</dbReference>
<evidence type="ECO:0000256" key="6">
    <source>
        <dbReference type="ARBA" id="ARBA00023316"/>
    </source>
</evidence>
<dbReference type="SUPFAM" id="SSF56601">
    <property type="entry name" value="beta-lactamase/transpeptidase-like"/>
    <property type="match status" value="1"/>
</dbReference>
<dbReference type="Proteomes" id="UP000054705">
    <property type="component" value="Unassembled WGS sequence"/>
</dbReference>
<accession>A0A101HQZ3</accession>
<sequence length="267" mass="29438">MKYKLKPMNFLIRVFVFTIFLIVTANPAQADGHVPDVPAVTARAAILMDAETGRVLYAKNAEQKRPPASTTKIMTALLALEGGNLQQEVTVSPRAAMVGEASLDLLTGEKLSLEDLIYGAMLRSGNDACVAIAEHIAGTEANFVLMMNQKARLIGAINTNFKNTNGLPAKNHYTTTRDLALITRYALKNTNFKKIVSTRDRVIGTQNMHYLNNTNRLLWNYSWVDGVKTGTTNEAGNCLVASATREGRQLISVVFYSDNRWQDSIKL</sequence>
<keyword evidence="12" id="KW-0645">Protease</keyword>
<evidence type="ECO:0000256" key="7">
    <source>
        <dbReference type="PIRSR" id="PIRSR618044-1"/>
    </source>
</evidence>
<feature type="signal peptide" evidence="10">
    <location>
        <begin position="1"/>
        <end position="30"/>
    </location>
</feature>
<keyword evidence="6" id="KW-0961">Cell wall biogenesis/degradation</keyword>
<evidence type="ECO:0000256" key="1">
    <source>
        <dbReference type="ARBA" id="ARBA00007164"/>
    </source>
</evidence>
<keyword evidence="3" id="KW-0378">Hydrolase</keyword>
<feature type="active site" description="Proton acceptor" evidence="7">
    <location>
        <position position="72"/>
    </location>
</feature>
<evidence type="ECO:0000313" key="13">
    <source>
        <dbReference type="Proteomes" id="UP000054705"/>
    </source>
</evidence>
<protein>
    <submittedName>
        <fullName evidence="12">D-alanyl-D-alanine carboxypeptidase</fullName>
    </submittedName>
</protein>
<keyword evidence="5" id="KW-0573">Peptidoglycan synthesis</keyword>
<dbReference type="InterPro" id="IPR012338">
    <property type="entry name" value="Beta-lactam/transpept-like"/>
</dbReference>
<feature type="active site" evidence="7">
    <location>
        <position position="124"/>
    </location>
</feature>
<evidence type="ECO:0000256" key="4">
    <source>
        <dbReference type="ARBA" id="ARBA00022960"/>
    </source>
</evidence>
<dbReference type="PANTHER" id="PTHR21581">
    <property type="entry name" value="D-ALANYL-D-ALANINE CARBOXYPEPTIDASE"/>
    <property type="match status" value="1"/>
</dbReference>
<evidence type="ECO:0000256" key="10">
    <source>
        <dbReference type="SAM" id="SignalP"/>
    </source>
</evidence>
<dbReference type="InterPro" id="IPR001967">
    <property type="entry name" value="Peptidase_S11_N"/>
</dbReference>
<feature type="active site" description="Acyl-ester intermediate" evidence="7">
    <location>
        <position position="69"/>
    </location>
</feature>